<dbReference type="Pfam" id="PF00787">
    <property type="entry name" value="PX"/>
    <property type="match status" value="1"/>
</dbReference>
<dbReference type="PANTHER" id="PTHR10751">
    <property type="entry name" value="GUANYLATE BINDING PROTEIN"/>
    <property type="match status" value="1"/>
</dbReference>
<feature type="compositionally biased region" description="Polar residues" evidence="6">
    <location>
        <begin position="1279"/>
        <end position="1292"/>
    </location>
</feature>
<dbReference type="InterPro" id="IPR015894">
    <property type="entry name" value="Guanylate-bd_N"/>
</dbReference>
<dbReference type="CDD" id="cd06093">
    <property type="entry name" value="PX_domain"/>
    <property type="match status" value="1"/>
</dbReference>
<organism evidence="9 10">
    <name type="scientific">Halteria grandinella</name>
    <dbReference type="NCBI Taxonomy" id="5974"/>
    <lineage>
        <taxon>Eukaryota</taxon>
        <taxon>Sar</taxon>
        <taxon>Alveolata</taxon>
        <taxon>Ciliophora</taxon>
        <taxon>Intramacronucleata</taxon>
        <taxon>Spirotrichea</taxon>
        <taxon>Stichotrichia</taxon>
        <taxon>Sporadotrichida</taxon>
        <taxon>Halteriidae</taxon>
        <taxon>Halteria</taxon>
    </lineage>
</organism>
<proteinExistence type="inferred from homology"/>
<keyword evidence="5" id="KW-0175">Coiled coil</keyword>
<evidence type="ECO:0000256" key="5">
    <source>
        <dbReference type="SAM" id="Coils"/>
    </source>
</evidence>
<feature type="compositionally biased region" description="Low complexity" evidence="6">
    <location>
        <begin position="1328"/>
        <end position="1348"/>
    </location>
</feature>
<evidence type="ECO:0000256" key="6">
    <source>
        <dbReference type="SAM" id="MobiDB-lite"/>
    </source>
</evidence>
<dbReference type="OrthoDB" id="2135133at2759"/>
<feature type="domain" description="PX" evidence="7">
    <location>
        <begin position="943"/>
        <end position="1081"/>
    </location>
</feature>
<dbReference type="Gene3D" id="3.40.50.300">
    <property type="entry name" value="P-loop containing nucleotide triphosphate hydrolases"/>
    <property type="match status" value="1"/>
</dbReference>
<feature type="region of interest" description="Disordered" evidence="6">
    <location>
        <begin position="1326"/>
        <end position="1373"/>
    </location>
</feature>
<dbReference type="SUPFAM" id="SSF64268">
    <property type="entry name" value="PX domain"/>
    <property type="match status" value="1"/>
</dbReference>
<dbReference type="GO" id="GO:0003924">
    <property type="term" value="F:GTPase activity"/>
    <property type="evidence" value="ECO:0007669"/>
    <property type="project" value="InterPro"/>
</dbReference>
<dbReference type="InterPro" id="IPR036871">
    <property type="entry name" value="PX_dom_sf"/>
</dbReference>
<feature type="region of interest" description="Disordered" evidence="6">
    <location>
        <begin position="24"/>
        <end position="53"/>
    </location>
</feature>
<dbReference type="SUPFAM" id="SSF52540">
    <property type="entry name" value="P-loop containing nucleoside triphosphate hydrolases"/>
    <property type="match status" value="1"/>
</dbReference>
<dbReference type="InterPro" id="IPR036543">
    <property type="entry name" value="Guanylate-bd_C_sf"/>
</dbReference>
<evidence type="ECO:0000313" key="10">
    <source>
        <dbReference type="Proteomes" id="UP000785679"/>
    </source>
</evidence>
<evidence type="ECO:0000259" key="8">
    <source>
        <dbReference type="PROSITE" id="PS51715"/>
    </source>
</evidence>
<gene>
    <name evidence="9" type="ORF">FGO68_gene732</name>
</gene>
<dbReference type="InterPro" id="IPR001683">
    <property type="entry name" value="PX_dom"/>
</dbReference>
<keyword evidence="10" id="KW-1185">Reference proteome</keyword>
<dbReference type="SMART" id="SM00312">
    <property type="entry name" value="PX"/>
    <property type="match status" value="1"/>
</dbReference>
<feature type="domain" description="GB1/RHD3-type G" evidence="8">
    <location>
        <begin position="148"/>
        <end position="404"/>
    </location>
</feature>
<protein>
    <recommendedName>
        <fullName evidence="11">GB1/RHD3-type G domain-containing protein</fullName>
    </recommendedName>
</protein>
<feature type="compositionally biased region" description="Polar residues" evidence="6">
    <location>
        <begin position="1349"/>
        <end position="1367"/>
    </location>
</feature>
<feature type="region of interest" description="Disordered" evidence="6">
    <location>
        <begin position="90"/>
        <end position="119"/>
    </location>
</feature>
<dbReference type="FunFam" id="3.40.50.300:FF:001470">
    <property type="entry name" value="Interferon-induced guanylate-binding protein 1"/>
    <property type="match status" value="1"/>
</dbReference>
<feature type="compositionally biased region" description="Polar residues" evidence="6">
    <location>
        <begin position="1385"/>
        <end position="1400"/>
    </location>
</feature>
<comment type="caution">
    <text evidence="9">The sequence shown here is derived from an EMBL/GenBank/DDBJ whole genome shotgun (WGS) entry which is preliminary data.</text>
</comment>
<evidence type="ECO:0000259" key="7">
    <source>
        <dbReference type="PROSITE" id="PS50195"/>
    </source>
</evidence>
<dbReference type="Pfam" id="PF02841">
    <property type="entry name" value="GBP_C"/>
    <property type="match status" value="1"/>
</dbReference>
<evidence type="ECO:0008006" key="11">
    <source>
        <dbReference type="Google" id="ProtNLM"/>
    </source>
</evidence>
<accession>A0A8J8T8Q1</accession>
<reference evidence="9" key="1">
    <citation type="submission" date="2019-06" db="EMBL/GenBank/DDBJ databases">
        <authorList>
            <person name="Zheng W."/>
        </authorList>
    </citation>
    <scope>NUCLEOTIDE SEQUENCE</scope>
    <source>
        <strain evidence="9">QDHG01</strain>
    </source>
</reference>
<feature type="compositionally biased region" description="Polar residues" evidence="6">
    <location>
        <begin position="1162"/>
        <end position="1174"/>
    </location>
</feature>
<dbReference type="GO" id="GO:0035091">
    <property type="term" value="F:phosphatidylinositol binding"/>
    <property type="evidence" value="ECO:0007669"/>
    <property type="project" value="InterPro"/>
</dbReference>
<dbReference type="Pfam" id="PF02263">
    <property type="entry name" value="GBP"/>
    <property type="match status" value="1"/>
</dbReference>
<evidence type="ECO:0000256" key="3">
    <source>
        <dbReference type="ARBA" id="ARBA00023134"/>
    </source>
</evidence>
<keyword evidence="1" id="KW-0547">Nucleotide-binding</keyword>
<dbReference type="SUPFAM" id="SSF48340">
    <property type="entry name" value="Interferon-induced guanylate-binding protein 1 (GBP1), C-terminal domain"/>
    <property type="match status" value="1"/>
</dbReference>
<dbReference type="PROSITE" id="PS50195">
    <property type="entry name" value="PX"/>
    <property type="match status" value="1"/>
</dbReference>
<dbReference type="Gene3D" id="3.30.1520.10">
    <property type="entry name" value="Phox-like domain"/>
    <property type="match status" value="1"/>
</dbReference>
<keyword evidence="2" id="KW-0378">Hydrolase</keyword>
<dbReference type="InterPro" id="IPR030386">
    <property type="entry name" value="G_GB1_RHD3_dom"/>
</dbReference>
<dbReference type="PROSITE" id="PS51715">
    <property type="entry name" value="G_GB1_RHD3"/>
    <property type="match status" value="1"/>
</dbReference>
<evidence type="ECO:0000256" key="1">
    <source>
        <dbReference type="ARBA" id="ARBA00022741"/>
    </source>
</evidence>
<feature type="coiled-coil region" evidence="5">
    <location>
        <begin position="691"/>
        <end position="828"/>
    </location>
</feature>
<feature type="coiled-coil region" evidence="5">
    <location>
        <begin position="507"/>
        <end position="629"/>
    </location>
</feature>
<feature type="region of interest" description="Disordered" evidence="6">
    <location>
        <begin position="1279"/>
        <end position="1302"/>
    </location>
</feature>
<evidence type="ECO:0000256" key="4">
    <source>
        <dbReference type="PROSITE-ProRule" id="PRU01052"/>
    </source>
</evidence>
<keyword evidence="3" id="KW-0342">GTP-binding</keyword>
<sequence>MDNQQQPAQWTTFAASGGASMQMTGFNQRGFDGGFGDDDDNNDYGYQEEGEQEFEDMIEDEEAVLQDEGGVYQSCEGDQEMIDGMGDESDQVKFMGNEDEDDEESKHSEYEGAQQEEEEERAINLIVYDQQRGFYVSDEANAMLSNIKEKIGIIAVAGKYRTGKSFLLNRIILNKTDQSGFGVGPTINPCTKGLWIWNKPISVDRQGGEAPYKVLIVDSEGIGAFNEDQNHDTRIFLLALLLSSYFIYNSMGTIDESALQNLSLIVNLSKQLQIKNSKAEDADPDEVAQYFPSFLWVVRDFSLKLLDQYGNQINSKEYLENALKEQKGTSDNIEKKNRIRRLIVNFFKDRDCYTMVRPTEEERDLQALQKLQDNRLRPEFVEQMTQLRSRIFKRVKPKVLNGKYLTGEMFLELCLAYTEAINKGQVPCIESAWTYLCQNECLRAMQDAINGYESQMRQVVFLNKKMTDCQPYPKVKEAHQRVRESCLIQFKEKAVGENSKEFEGKILEEIQKKYVNLKQKCLQIYEKKCHEAIAKQLETLESKVRQEQYEQAAALLSDIEGLKENYQNATAEITYSQKEVVIKSICEKLLIKGFESIQRKDKEQASNLNRQLADKVNYLEKNIAERKEEYDSERTGNQTKLLQLQTELQQLRSTSLISEEKLKLLEADQQRKDSHAQSQLKGLTLQKEQIENTLTLQLKEAKQKLRILEESHTKSQLSFEKEAALKDQKLAFVDQEAKRLHQRVEELAQDNKELSKRLQESESELKQAEIQLKLKEEEKRKEQEVLKEHYKKRVEEASKKGSADSTVVADLEKQKGQWDQERQFLQEQLQFSQRQIEENKVMHEALLKAINQRGANKEQDELQIMQVNKTLSETIAQVEVRNQQLQTKLSTIKLYQRVFKHSQSMQCKFCQVFFPAEIFVDHVKTCTSKNYSSSRSLFFQIPLSLAIKSTRVDNDPIDNRQYTEYVIHVQFNAKEWIVSQKYKAFCLLHEKLINQYPNIKFPQASIHFTEKIIGRMAVMGGMRKSSIAHGGSLIDERQKILQEYLQELALIPAIKESCHFKQFIAIDEHFPEFCSDYEQPTHGLTPTQQQPNNTNGFSFKIMSDLLGQRLTQPIQQHIQNEKVAEPKALPVKSTIQQTTTFGSQNSKKQTTTKKSRYDDSYLSENATPTKQLDNVKQNTFEIPEDEEKSASSYSQRIIQSQQNNNNLNFHNHPGSVHMRQQSHIDIIEGGNIFDSSHLRESINSTSTLGRQQVPDEESQILEGGAGEVFVDRTNMVVNPTKQQRKPTVNSPPNELLKSRGNSRILDELVKDSHVLRKDAYLSKPLPQSSISHKVSNSSVIPSQQQSSSATQRAMANSHVTGSNTQSKQRLESFVTPRKDTLVFMQSSQVGAARPQSSKVSEQLYKR</sequence>
<comment type="similarity">
    <text evidence="4">Belongs to the TRAFAC class dynamin-like GTPase superfamily. GB1/RHD3 GTPase family.</text>
</comment>
<feature type="region of interest" description="Disordered" evidence="6">
    <location>
        <begin position="1385"/>
        <end position="1406"/>
    </location>
</feature>
<feature type="region of interest" description="Disordered" evidence="6">
    <location>
        <begin position="1135"/>
        <end position="1174"/>
    </location>
</feature>
<dbReference type="GO" id="GO:0005525">
    <property type="term" value="F:GTP binding"/>
    <property type="evidence" value="ECO:0007669"/>
    <property type="project" value="UniProtKB-KW"/>
</dbReference>
<evidence type="ECO:0000313" key="9">
    <source>
        <dbReference type="EMBL" id="TNV86419.1"/>
    </source>
</evidence>
<dbReference type="InterPro" id="IPR027417">
    <property type="entry name" value="P-loop_NTPase"/>
</dbReference>
<name>A0A8J8T8Q1_HALGN</name>
<dbReference type="EMBL" id="RRYP01001092">
    <property type="protein sequence ID" value="TNV86419.1"/>
    <property type="molecule type" value="Genomic_DNA"/>
</dbReference>
<dbReference type="CDD" id="cd01851">
    <property type="entry name" value="GBP"/>
    <property type="match status" value="1"/>
</dbReference>
<feature type="compositionally biased region" description="Acidic residues" evidence="6">
    <location>
        <begin position="35"/>
        <end position="53"/>
    </location>
</feature>
<dbReference type="Proteomes" id="UP000785679">
    <property type="component" value="Unassembled WGS sequence"/>
</dbReference>
<dbReference type="Gene3D" id="1.20.1000.10">
    <property type="entry name" value="Guanylate-binding protein, C-terminal domain"/>
    <property type="match status" value="1"/>
</dbReference>
<dbReference type="InterPro" id="IPR003191">
    <property type="entry name" value="Guanylate-bd/ATL_C"/>
</dbReference>
<evidence type="ECO:0000256" key="2">
    <source>
        <dbReference type="ARBA" id="ARBA00022801"/>
    </source>
</evidence>